<dbReference type="AlphaFoldDB" id="A0A2N3HMP4"/>
<dbReference type="SUPFAM" id="SSF49764">
    <property type="entry name" value="HSP20-like chaperones"/>
    <property type="match status" value="1"/>
</dbReference>
<dbReference type="Proteomes" id="UP000233435">
    <property type="component" value="Unassembled WGS sequence"/>
</dbReference>
<dbReference type="Gene3D" id="2.60.40.790">
    <property type="match status" value="1"/>
</dbReference>
<feature type="domain" description="SHSP" evidence="3">
    <location>
        <begin position="32"/>
        <end position="140"/>
    </location>
</feature>
<evidence type="ECO:0000313" key="5">
    <source>
        <dbReference type="Proteomes" id="UP000233435"/>
    </source>
</evidence>
<gene>
    <name evidence="4" type="ORF">CSW08_03460</name>
</gene>
<sequence>MATKIKLKKQFVNISYYKRSDYLKNSIYNHDLSEKTTSTSAKITETDSSYHFELKKPGYIKEDFNFYISKGNLVVTTEKRNQMNMKEIIKNKGSIHSYCYPSAYFKKEFDLPNDIVKNEIVVDYKDGLLSFDLLKSKKMN</sequence>
<dbReference type="RefSeq" id="WP_106658509.1">
    <property type="nucleotide sequence ID" value="NZ_PJEO01000014.1"/>
</dbReference>
<evidence type="ECO:0000256" key="2">
    <source>
        <dbReference type="RuleBase" id="RU003616"/>
    </source>
</evidence>
<dbReference type="InterPro" id="IPR002068">
    <property type="entry name" value="A-crystallin/Hsp20_dom"/>
</dbReference>
<dbReference type="Pfam" id="PF00011">
    <property type="entry name" value="HSP20"/>
    <property type="match status" value="1"/>
</dbReference>
<evidence type="ECO:0000256" key="1">
    <source>
        <dbReference type="PROSITE-ProRule" id="PRU00285"/>
    </source>
</evidence>
<dbReference type="EMBL" id="PJEO01000014">
    <property type="protein sequence ID" value="PKQ46233.1"/>
    <property type="molecule type" value="Genomic_DNA"/>
</dbReference>
<comment type="similarity">
    <text evidence="1 2">Belongs to the small heat shock protein (HSP20) family.</text>
</comment>
<proteinExistence type="inferred from homology"/>
<protein>
    <recommendedName>
        <fullName evidence="3">SHSP domain-containing protein</fullName>
    </recommendedName>
</protein>
<accession>A0A2N3HMP4</accession>
<name>A0A2N3HMP4_9FLAO</name>
<keyword evidence="5" id="KW-1185">Reference proteome</keyword>
<evidence type="ECO:0000313" key="4">
    <source>
        <dbReference type="EMBL" id="PKQ46233.1"/>
    </source>
</evidence>
<evidence type="ECO:0000259" key="3">
    <source>
        <dbReference type="PROSITE" id="PS01031"/>
    </source>
</evidence>
<reference evidence="4 5" key="1">
    <citation type="submission" date="2017-12" db="EMBL/GenBank/DDBJ databases">
        <title>Confluentibacter flavum sp. nov., isolated from the saline lake.</title>
        <authorList>
            <person name="Yu L."/>
        </authorList>
    </citation>
    <scope>NUCLEOTIDE SEQUENCE [LARGE SCALE GENOMIC DNA]</scope>
    <source>
        <strain evidence="4 5">3B</strain>
    </source>
</reference>
<dbReference type="PROSITE" id="PS01031">
    <property type="entry name" value="SHSP"/>
    <property type="match status" value="1"/>
</dbReference>
<organism evidence="4 5">
    <name type="scientific">Confluentibacter flavum</name>
    <dbReference type="NCBI Taxonomy" id="1909700"/>
    <lineage>
        <taxon>Bacteria</taxon>
        <taxon>Pseudomonadati</taxon>
        <taxon>Bacteroidota</taxon>
        <taxon>Flavobacteriia</taxon>
        <taxon>Flavobacteriales</taxon>
        <taxon>Flavobacteriaceae</taxon>
        <taxon>Confluentibacter</taxon>
    </lineage>
</organism>
<comment type="caution">
    <text evidence="4">The sequence shown here is derived from an EMBL/GenBank/DDBJ whole genome shotgun (WGS) entry which is preliminary data.</text>
</comment>
<dbReference type="CDD" id="cd06464">
    <property type="entry name" value="ACD_sHsps-like"/>
    <property type="match status" value="1"/>
</dbReference>
<dbReference type="InterPro" id="IPR008978">
    <property type="entry name" value="HSP20-like_chaperone"/>
</dbReference>
<dbReference type="OrthoDB" id="1442710at2"/>